<sequence length="468" mass="50125">MVLHDLADEGRRTRQRADAATLVGVYLCFLVLVPARLVIGGLPLDVRPSLLLGLGLGMCWLCAQMVDNLGMAKGPNPARTGIFVFAASQVATYGYATWKYLPADELKSADLSFITILGLLVVGLLVCDGIRTLDRLDRVLKFVVVTCAVMAFIGLLQFFLGFDLVKYMTVPGLREVGSGESVLERSIFRRPSGTAGHPIEFGVVCGFAVPFAAHYAFRTQAAGLKARNWWICLLLLAMGAVVSLSRSAILGMLVAAIFLIPTWPVRRAVQTVIAASGFLVVLRFFVPGLVGTLLSLFSNISNDPSIQGRTDDYDSTSQTIADNLWLGKGFGTYLPTRYGPLDNQYLGTIVENGLVGLAALIAVFLLGMWAAGAARRATRDPHVRDLAQTILACIAMLGVSSVTYDTFAFKIASGLMFILIGAAGALMRINRATSGGISGPTLRFSAKALAAWAARGVATARDQAREPR</sequence>
<feature type="transmembrane region" description="Helical" evidence="5">
    <location>
        <begin position="139"/>
        <end position="160"/>
    </location>
</feature>
<reference evidence="7 8" key="1">
    <citation type="journal article" date="2014" name="Genome Announc.">
        <title>Draft Genome Sequence of the Antitrypanosomally Active Sponge-Associated Bacterium Actinokineospora sp. Strain EG49.</title>
        <authorList>
            <person name="Harjes J."/>
            <person name="Ryu T."/>
            <person name="Abdelmohsen U.R."/>
            <person name="Moitinho-Silva L."/>
            <person name="Horn H."/>
            <person name="Ravasi T."/>
            <person name="Hentschel U."/>
        </authorList>
    </citation>
    <scope>NUCLEOTIDE SEQUENCE [LARGE SCALE GENOMIC DNA]</scope>
    <source>
        <strain evidence="7 8">EG49</strain>
    </source>
</reference>
<keyword evidence="2 5" id="KW-0812">Transmembrane</keyword>
<evidence type="ECO:0000313" key="7">
    <source>
        <dbReference type="EMBL" id="EWC59128.1"/>
    </source>
</evidence>
<feature type="transmembrane region" description="Helical" evidence="5">
    <location>
        <begin position="78"/>
        <end position="96"/>
    </location>
</feature>
<feature type="transmembrane region" description="Helical" evidence="5">
    <location>
        <begin position="272"/>
        <end position="297"/>
    </location>
</feature>
<dbReference type="PANTHER" id="PTHR37422">
    <property type="entry name" value="TEICHURONIC ACID BIOSYNTHESIS PROTEIN TUAE"/>
    <property type="match status" value="1"/>
</dbReference>
<gene>
    <name evidence="7" type="ORF">UO65_5599</name>
</gene>
<dbReference type="Proteomes" id="UP000019277">
    <property type="component" value="Unassembled WGS sequence"/>
</dbReference>
<feature type="transmembrane region" description="Helical" evidence="5">
    <location>
        <begin position="108"/>
        <end position="127"/>
    </location>
</feature>
<dbReference type="STRING" id="909613.UO65_5599"/>
<dbReference type="Pfam" id="PF04932">
    <property type="entry name" value="Wzy_C"/>
    <property type="match status" value="1"/>
</dbReference>
<dbReference type="EMBL" id="AYXG01000217">
    <property type="protein sequence ID" value="EWC59128.1"/>
    <property type="molecule type" value="Genomic_DNA"/>
</dbReference>
<evidence type="ECO:0000313" key="8">
    <source>
        <dbReference type="Proteomes" id="UP000019277"/>
    </source>
</evidence>
<name>W7IFP2_9PSEU</name>
<dbReference type="eggNOG" id="COG3307">
    <property type="taxonomic scope" value="Bacteria"/>
</dbReference>
<accession>W7IFP2</accession>
<dbReference type="InterPro" id="IPR051533">
    <property type="entry name" value="WaaL-like"/>
</dbReference>
<proteinExistence type="predicted"/>
<feature type="transmembrane region" description="Helical" evidence="5">
    <location>
        <begin position="386"/>
        <end position="404"/>
    </location>
</feature>
<feature type="transmembrane region" description="Helical" evidence="5">
    <location>
        <begin position="354"/>
        <end position="374"/>
    </location>
</feature>
<dbReference type="PANTHER" id="PTHR37422:SF21">
    <property type="entry name" value="EXOQ-LIKE PROTEIN"/>
    <property type="match status" value="1"/>
</dbReference>
<evidence type="ECO:0000259" key="6">
    <source>
        <dbReference type="Pfam" id="PF04932"/>
    </source>
</evidence>
<comment type="subcellular location">
    <subcellularLocation>
        <location evidence="1">Membrane</location>
        <topology evidence="1">Multi-pass membrane protein</topology>
    </subcellularLocation>
</comment>
<dbReference type="InterPro" id="IPR007016">
    <property type="entry name" value="O-antigen_ligase-rel_domated"/>
</dbReference>
<feature type="transmembrane region" description="Helical" evidence="5">
    <location>
        <begin position="48"/>
        <end position="66"/>
    </location>
</feature>
<feature type="transmembrane region" description="Helical" evidence="5">
    <location>
        <begin position="20"/>
        <end position="42"/>
    </location>
</feature>
<dbReference type="OrthoDB" id="5243524at2"/>
<feature type="domain" description="O-antigen ligase-related" evidence="6">
    <location>
        <begin position="232"/>
        <end position="361"/>
    </location>
</feature>
<dbReference type="AlphaFoldDB" id="W7IFP2"/>
<keyword evidence="4 5" id="KW-0472">Membrane</keyword>
<comment type="caution">
    <text evidence="7">The sequence shown here is derived from an EMBL/GenBank/DDBJ whole genome shotgun (WGS) entry which is preliminary data.</text>
</comment>
<evidence type="ECO:0000256" key="5">
    <source>
        <dbReference type="SAM" id="Phobius"/>
    </source>
</evidence>
<dbReference type="RefSeq" id="WP_063936025.1">
    <property type="nucleotide sequence ID" value="NZ_AYXG01000217.1"/>
</dbReference>
<evidence type="ECO:0000256" key="3">
    <source>
        <dbReference type="ARBA" id="ARBA00022989"/>
    </source>
</evidence>
<dbReference type="PATRIC" id="fig|909613.9.peg.5598"/>
<evidence type="ECO:0000256" key="1">
    <source>
        <dbReference type="ARBA" id="ARBA00004141"/>
    </source>
</evidence>
<feature type="transmembrane region" description="Helical" evidence="5">
    <location>
        <begin position="228"/>
        <end position="260"/>
    </location>
</feature>
<feature type="transmembrane region" description="Helical" evidence="5">
    <location>
        <begin position="410"/>
        <end position="429"/>
    </location>
</feature>
<dbReference type="GO" id="GO:0016020">
    <property type="term" value="C:membrane"/>
    <property type="evidence" value="ECO:0007669"/>
    <property type="project" value="UniProtKB-SubCell"/>
</dbReference>
<organism evidence="7 8">
    <name type="scientific">Actinokineospora spheciospongiae</name>
    <dbReference type="NCBI Taxonomy" id="909613"/>
    <lineage>
        <taxon>Bacteria</taxon>
        <taxon>Bacillati</taxon>
        <taxon>Actinomycetota</taxon>
        <taxon>Actinomycetes</taxon>
        <taxon>Pseudonocardiales</taxon>
        <taxon>Pseudonocardiaceae</taxon>
        <taxon>Actinokineospora</taxon>
    </lineage>
</organism>
<evidence type="ECO:0000256" key="2">
    <source>
        <dbReference type="ARBA" id="ARBA00022692"/>
    </source>
</evidence>
<keyword evidence="8" id="KW-1185">Reference proteome</keyword>
<protein>
    <submittedName>
        <fullName evidence="7">O-antigen polymerase</fullName>
    </submittedName>
</protein>
<evidence type="ECO:0000256" key="4">
    <source>
        <dbReference type="ARBA" id="ARBA00023136"/>
    </source>
</evidence>
<keyword evidence="3 5" id="KW-1133">Transmembrane helix</keyword>